<dbReference type="Proteomes" id="UP001341840">
    <property type="component" value="Unassembled WGS sequence"/>
</dbReference>
<sequence length="156" mass="17040">MAAGKASGSKQSVPSRREGLAIGSFTDSFMPLDRETMEVLTSAVERLTAQLRECQVKGEALDRQKLDKIASTVARVEQNTALIMAQMLPKEVDVGAIRKKARCDPQTTNVLDWNLSGEATTRKRRFSGSYKGLDKLSTTIVPIQIQDEDEPAGQGT</sequence>
<proteinExistence type="predicted"/>
<evidence type="ECO:0000256" key="1">
    <source>
        <dbReference type="SAM" id="Coils"/>
    </source>
</evidence>
<protein>
    <submittedName>
        <fullName evidence="2">Uncharacterized protein</fullName>
    </submittedName>
</protein>
<keyword evidence="1" id="KW-0175">Coiled coil</keyword>
<evidence type="ECO:0000313" key="2">
    <source>
        <dbReference type="EMBL" id="MED6134266.1"/>
    </source>
</evidence>
<dbReference type="EMBL" id="JASCZI010060584">
    <property type="protein sequence ID" value="MED6134266.1"/>
    <property type="molecule type" value="Genomic_DNA"/>
</dbReference>
<name>A0ABU6SDD3_9FABA</name>
<organism evidence="2 3">
    <name type="scientific">Stylosanthes scabra</name>
    <dbReference type="NCBI Taxonomy" id="79078"/>
    <lineage>
        <taxon>Eukaryota</taxon>
        <taxon>Viridiplantae</taxon>
        <taxon>Streptophyta</taxon>
        <taxon>Embryophyta</taxon>
        <taxon>Tracheophyta</taxon>
        <taxon>Spermatophyta</taxon>
        <taxon>Magnoliopsida</taxon>
        <taxon>eudicotyledons</taxon>
        <taxon>Gunneridae</taxon>
        <taxon>Pentapetalae</taxon>
        <taxon>rosids</taxon>
        <taxon>fabids</taxon>
        <taxon>Fabales</taxon>
        <taxon>Fabaceae</taxon>
        <taxon>Papilionoideae</taxon>
        <taxon>50 kb inversion clade</taxon>
        <taxon>dalbergioids sensu lato</taxon>
        <taxon>Dalbergieae</taxon>
        <taxon>Pterocarpus clade</taxon>
        <taxon>Stylosanthes</taxon>
    </lineage>
</organism>
<reference evidence="2 3" key="1">
    <citation type="journal article" date="2023" name="Plants (Basel)">
        <title>Bridging the Gap: Combining Genomics and Transcriptomics Approaches to Understand Stylosanthes scabra, an Orphan Legume from the Brazilian Caatinga.</title>
        <authorList>
            <person name="Ferreira-Neto J.R.C."/>
            <person name="da Silva M.D."/>
            <person name="Binneck E."/>
            <person name="de Melo N.F."/>
            <person name="da Silva R.H."/>
            <person name="de Melo A.L.T.M."/>
            <person name="Pandolfi V."/>
            <person name="Bustamante F.O."/>
            <person name="Brasileiro-Vidal A.C."/>
            <person name="Benko-Iseppon A.M."/>
        </authorList>
    </citation>
    <scope>NUCLEOTIDE SEQUENCE [LARGE SCALE GENOMIC DNA]</scope>
    <source>
        <tissue evidence="2">Leaves</tissue>
    </source>
</reference>
<keyword evidence="3" id="KW-1185">Reference proteome</keyword>
<accession>A0ABU6SDD3</accession>
<comment type="caution">
    <text evidence="2">The sequence shown here is derived from an EMBL/GenBank/DDBJ whole genome shotgun (WGS) entry which is preliminary data.</text>
</comment>
<gene>
    <name evidence="2" type="ORF">PIB30_035435</name>
</gene>
<feature type="coiled-coil region" evidence="1">
    <location>
        <begin position="37"/>
        <end position="64"/>
    </location>
</feature>
<evidence type="ECO:0000313" key="3">
    <source>
        <dbReference type="Proteomes" id="UP001341840"/>
    </source>
</evidence>